<name>A0A554LKG4_9BACT</name>
<gene>
    <name evidence="2" type="ORF">CEN89_254</name>
</gene>
<dbReference type="EMBL" id="VMGK01000006">
    <property type="protein sequence ID" value="TSC93139.1"/>
    <property type="molecule type" value="Genomic_DNA"/>
</dbReference>
<evidence type="ECO:0000256" key="1">
    <source>
        <dbReference type="SAM" id="Phobius"/>
    </source>
</evidence>
<feature type="transmembrane region" description="Helical" evidence="1">
    <location>
        <begin position="12"/>
        <end position="32"/>
    </location>
</feature>
<dbReference type="AlphaFoldDB" id="A0A554LKG4"/>
<comment type="caution">
    <text evidence="2">The sequence shown here is derived from an EMBL/GenBank/DDBJ whole genome shotgun (WGS) entry which is preliminary data.</text>
</comment>
<evidence type="ECO:0000313" key="2">
    <source>
        <dbReference type="EMBL" id="TSC93139.1"/>
    </source>
</evidence>
<protein>
    <submittedName>
        <fullName evidence="2">Uncharacterized protein</fullName>
    </submittedName>
</protein>
<sequence>MKSYKKMIKSIYSLIFGIFIFYYCAKITIVFADYELTRMNLPGFWHTLRGKPLVLDNNEEDISLLNFYQKSQKIWEYIKKQSDNI</sequence>
<accession>A0A554LKG4</accession>
<keyword evidence="1" id="KW-0472">Membrane</keyword>
<keyword evidence="1" id="KW-0812">Transmembrane</keyword>
<dbReference type="Proteomes" id="UP000315689">
    <property type="component" value="Unassembled WGS sequence"/>
</dbReference>
<proteinExistence type="predicted"/>
<evidence type="ECO:0000313" key="3">
    <source>
        <dbReference type="Proteomes" id="UP000315689"/>
    </source>
</evidence>
<organism evidence="2 3">
    <name type="scientific">Candidatus Berkelbacteria bacterium Licking1014_7</name>
    <dbReference type="NCBI Taxonomy" id="2017147"/>
    <lineage>
        <taxon>Bacteria</taxon>
        <taxon>Candidatus Berkelbacteria</taxon>
    </lineage>
</organism>
<keyword evidence="1" id="KW-1133">Transmembrane helix</keyword>
<reference evidence="2 3" key="1">
    <citation type="submission" date="2017-07" db="EMBL/GenBank/DDBJ databases">
        <title>Mechanisms for carbon and nitrogen cycling indicate functional differentiation within the Candidate Phyla Radiation.</title>
        <authorList>
            <person name="Danczak R.E."/>
            <person name="Johnston M.D."/>
            <person name="Kenah C."/>
            <person name="Slattery M."/>
            <person name="Wrighton K.C."/>
            <person name="Wilkins M.J."/>
        </authorList>
    </citation>
    <scope>NUCLEOTIDE SEQUENCE [LARGE SCALE GENOMIC DNA]</scope>
    <source>
        <strain evidence="2">Licking1014_7</strain>
    </source>
</reference>